<proteinExistence type="predicted"/>
<dbReference type="Proteomes" id="UP001445335">
    <property type="component" value="Unassembled WGS sequence"/>
</dbReference>
<organism evidence="3 4">
    <name type="scientific">Elliptochloris bilobata</name>
    <dbReference type="NCBI Taxonomy" id="381761"/>
    <lineage>
        <taxon>Eukaryota</taxon>
        <taxon>Viridiplantae</taxon>
        <taxon>Chlorophyta</taxon>
        <taxon>core chlorophytes</taxon>
        <taxon>Trebouxiophyceae</taxon>
        <taxon>Trebouxiophyceae incertae sedis</taxon>
        <taxon>Elliptochloris clade</taxon>
        <taxon>Elliptochloris</taxon>
    </lineage>
</organism>
<dbReference type="SUPFAM" id="SSF110004">
    <property type="entry name" value="Glycolipid transfer protein, GLTP"/>
    <property type="match status" value="1"/>
</dbReference>
<dbReference type="Pfam" id="PF08718">
    <property type="entry name" value="GLTP"/>
    <property type="match status" value="1"/>
</dbReference>
<evidence type="ECO:0000256" key="1">
    <source>
        <dbReference type="ARBA" id="ARBA00022448"/>
    </source>
</evidence>
<sequence length="207" mass="22278">MTSVFLSLADLANAVVAPNGTVSTSQFLDSCRQVLPVIDKLGTGMMIVRSDIGGNINRLATAQARDPARYADLFRIPLDEVARGEECGTHSETNALLWLKRAMHFIAELLQCLHDDGSMTLAAAASKAYAATLERHHSWFTSTAFTLALKIVPSREAFLDQLAPPGGSNVLMPQMSAFLEAFRPVLGAIAGFLESHGLDFDARNVCG</sequence>
<dbReference type="GO" id="GO:0016020">
    <property type="term" value="C:membrane"/>
    <property type="evidence" value="ECO:0007669"/>
    <property type="project" value="TreeGrafter"/>
</dbReference>
<comment type="caution">
    <text evidence="3">The sequence shown here is derived from an EMBL/GenBank/DDBJ whole genome shotgun (WGS) entry which is preliminary data.</text>
</comment>
<dbReference type="InterPro" id="IPR014830">
    <property type="entry name" value="Glycolipid_transfer_prot_dom"/>
</dbReference>
<name>A0AAW1S1K8_9CHLO</name>
<dbReference type="GO" id="GO:1902388">
    <property type="term" value="F:ceramide 1-phosphate transfer activity"/>
    <property type="evidence" value="ECO:0007669"/>
    <property type="project" value="TreeGrafter"/>
</dbReference>
<keyword evidence="1" id="KW-0813">Transport</keyword>
<dbReference type="GO" id="GO:1902387">
    <property type="term" value="F:ceramide 1-phosphate binding"/>
    <property type="evidence" value="ECO:0007669"/>
    <property type="project" value="TreeGrafter"/>
</dbReference>
<dbReference type="EMBL" id="JALJOU010000015">
    <property type="protein sequence ID" value="KAK9839707.1"/>
    <property type="molecule type" value="Genomic_DNA"/>
</dbReference>
<dbReference type="GO" id="GO:0005829">
    <property type="term" value="C:cytosol"/>
    <property type="evidence" value="ECO:0007669"/>
    <property type="project" value="TreeGrafter"/>
</dbReference>
<dbReference type="PANTHER" id="PTHR10219">
    <property type="entry name" value="GLYCOLIPID TRANSFER PROTEIN-RELATED"/>
    <property type="match status" value="1"/>
</dbReference>
<dbReference type="AlphaFoldDB" id="A0AAW1S1K8"/>
<dbReference type="InterPro" id="IPR036497">
    <property type="entry name" value="GLTP_sf"/>
</dbReference>
<evidence type="ECO:0000313" key="3">
    <source>
        <dbReference type="EMBL" id="KAK9839707.1"/>
    </source>
</evidence>
<protein>
    <recommendedName>
        <fullName evidence="2">Glycolipid transfer protein domain-containing protein</fullName>
    </recommendedName>
</protein>
<dbReference type="Gene3D" id="1.10.3520.10">
    <property type="entry name" value="Glycolipid transfer protein"/>
    <property type="match status" value="1"/>
</dbReference>
<dbReference type="PANTHER" id="PTHR10219:SF25">
    <property type="entry name" value="PLECKSTRIN HOMOLOGY DOMAIN-CONTAINING FAMILY A MEMBER 8"/>
    <property type="match status" value="1"/>
</dbReference>
<evidence type="ECO:0000313" key="4">
    <source>
        <dbReference type="Proteomes" id="UP001445335"/>
    </source>
</evidence>
<keyword evidence="4" id="KW-1185">Reference proteome</keyword>
<accession>A0AAW1S1K8</accession>
<reference evidence="3 4" key="1">
    <citation type="journal article" date="2024" name="Nat. Commun.">
        <title>Phylogenomics reveals the evolutionary origins of lichenization in chlorophyte algae.</title>
        <authorList>
            <person name="Puginier C."/>
            <person name="Libourel C."/>
            <person name="Otte J."/>
            <person name="Skaloud P."/>
            <person name="Haon M."/>
            <person name="Grisel S."/>
            <person name="Petersen M."/>
            <person name="Berrin J.G."/>
            <person name="Delaux P.M."/>
            <person name="Dal Grande F."/>
            <person name="Keller J."/>
        </authorList>
    </citation>
    <scope>NUCLEOTIDE SEQUENCE [LARGE SCALE GENOMIC DNA]</scope>
    <source>
        <strain evidence="3 4">SAG 245.80</strain>
    </source>
</reference>
<feature type="domain" description="Glycolipid transfer protein" evidence="2">
    <location>
        <begin position="22"/>
        <end position="163"/>
    </location>
</feature>
<gene>
    <name evidence="3" type="ORF">WJX81_007247</name>
</gene>
<evidence type="ECO:0000259" key="2">
    <source>
        <dbReference type="Pfam" id="PF08718"/>
    </source>
</evidence>